<reference evidence="2" key="1">
    <citation type="journal article" date="2020" name="Nature">
        <title>Giant virus diversity and host interactions through global metagenomics.</title>
        <authorList>
            <person name="Schulz F."/>
            <person name="Roux S."/>
            <person name="Paez-Espino D."/>
            <person name="Jungbluth S."/>
            <person name="Walsh D.A."/>
            <person name="Denef V.J."/>
            <person name="McMahon K.D."/>
            <person name="Konstantinidis K.T."/>
            <person name="Eloe-Fadrosh E.A."/>
            <person name="Kyrpides N.C."/>
            <person name="Woyke T."/>
        </authorList>
    </citation>
    <scope>NUCLEOTIDE SEQUENCE</scope>
    <source>
        <strain evidence="2">GVMAG-M-3300020185-18</strain>
    </source>
</reference>
<evidence type="ECO:0000256" key="1">
    <source>
        <dbReference type="SAM" id="MobiDB-lite"/>
    </source>
</evidence>
<feature type="region of interest" description="Disordered" evidence="1">
    <location>
        <begin position="84"/>
        <end position="108"/>
    </location>
</feature>
<dbReference type="EMBL" id="MN739327">
    <property type="protein sequence ID" value="QHS98886.1"/>
    <property type="molecule type" value="Genomic_DNA"/>
</dbReference>
<evidence type="ECO:0000313" key="2">
    <source>
        <dbReference type="EMBL" id="QHS98886.1"/>
    </source>
</evidence>
<protein>
    <submittedName>
        <fullName evidence="2">Uncharacterized protein</fullName>
    </submittedName>
</protein>
<sequence>MSYTTGIERVQRNFAKMLMTLHNTKKTDDIQDFGLLMLMTGSIMGDLDLVSTAMDNYPESADPLRPATPKILSILSQLKLLDLQPSSQPRDSRPESPTSIRDINMQDN</sequence>
<accession>A0A6C0C3D5</accession>
<name>A0A6C0C3D5_9ZZZZ</name>
<proteinExistence type="predicted"/>
<feature type="compositionally biased region" description="Polar residues" evidence="1">
    <location>
        <begin position="95"/>
        <end position="108"/>
    </location>
</feature>
<dbReference type="AlphaFoldDB" id="A0A6C0C3D5"/>
<organism evidence="2">
    <name type="scientific">viral metagenome</name>
    <dbReference type="NCBI Taxonomy" id="1070528"/>
    <lineage>
        <taxon>unclassified sequences</taxon>
        <taxon>metagenomes</taxon>
        <taxon>organismal metagenomes</taxon>
    </lineage>
</organism>